<dbReference type="AlphaFoldDB" id="A0A381Z7P0"/>
<name>A0A381Z7P0_9ZZZZ</name>
<gene>
    <name evidence="1" type="ORF">METZ01_LOCUS137756</name>
</gene>
<evidence type="ECO:0000313" key="1">
    <source>
        <dbReference type="EMBL" id="SVA84902.1"/>
    </source>
</evidence>
<protein>
    <submittedName>
        <fullName evidence="1">Uncharacterized protein</fullName>
    </submittedName>
</protein>
<feature type="non-terminal residue" evidence="1">
    <location>
        <position position="95"/>
    </location>
</feature>
<sequence length="95" mass="11529">MEYYNIGKDNYLNIIKIIEIMTYPLISEKEGIKIKFEIMKSETLYHCIFQNKVMLVYKDHNEILNCYEIEEEEIVSKVRLSKNTDIEKILEEYIR</sequence>
<organism evidence="1">
    <name type="scientific">marine metagenome</name>
    <dbReference type="NCBI Taxonomy" id="408172"/>
    <lineage>
        <taxon>unclassified sequences</taxon>
        <taxon>metagenomes</taxon>
        <taxon>ecological metagenomes</taxon>
    </lineage>
</organism>
<accession>A0A381Z7P0</accession>
<dbReference type="EMBL" id="UINC01020153">
    <property type="protein sequence ID" value="SVA84902.1"/>
    <property type="molecule type" value="Genomic_DNA"/>
</dbReference>
<proteinExistence type="predicted"/>
<reference evidence="1" key="1">
    <citation type="submission" date="2018-05" db="EMBL/GenBank/DDBJ databases">
        <authorList>
            <person name="Lanie J.A."/>
            <person name="Ng W.-L."/>
            <person name="Kazmierczak K.M."/>
            <person name="Andrzejewski T.M."/>
            <person name="Davidsen T.M."/>
            <person name="Wayne K.J."/>
            <person name="Tettelin H."/>
            <person name="Glass J.I."/>
            <person name="Rusch D."/>
            <person name="Podicherti R."/>
            <person name="Tsui H.-C.T."/>
            <person name="Winkler M.E."/>
        </authorList>
    </citation>
    <scope>NUCLEOTIDE SEQUENCE</scope>
</reference>